<dbReference type="InterPro" id="IPR014810">
    <property type="entry name" value="Fcf2_C"/>
</dbReference>
<keyword evidence="5" id="KW-1185">Reference proteome</keyword>
<evidence type="ECO:0000313" key="4">
    <source>
        <dbReference type="EMBL" id="KPU75586.1"/>
    </source>
</evidence>
<dbReference type="Proteomes" id="UP000007801">
    <property type="component" value="Unassembled WGS sequence"/>
</dbReference>
<dbReference type="STRING" id="7217.A0A0P9ABJ8"/>
<evidence type="ECO:0000256" key="1">
    <source>
        <dbReference type="ARBA" id="ARBA00004604"/>
    </source>
</evidence>
<keyword evidence="2" id="KW-0539">Nucleus</keyword>
<gene>
    <name evidence="4" type="primary">Dana\GF26737</name>
    <name evidence="4" type="ORF">GF26737</name>
</gene>
<reference evidence="4 5" key="1">
    <citation type="journal article" date="2007" name="Nature">
        <title>Evolution of genes and genomes on the Drosophila phylogeny.</title>
        <authorList>
            <consortium name="Drosophila 12 Genomes Consortium"/>
            <person name="Clark A.G."/>
            <person name="Eisen M.B."/>
            <person name="Smith D.R."/>
            <person name="Bergman C.M."/>
            <person name="Oliver B."/>
            <person name="Markow T.A."/>
            <person name="Kaufman T.C."/>
            <person name="Kellis M."/>
            <person name="Gelbart W."/>
            <person name="Iyer V.N."/>
            <person name="Pollard D.A."/>
            <person name="Sackton T.B."/>
            <person name="Larracuente A.M."/>
            <person name="Singh N.D."/>
            <person name="Abad J.P."/>
            <person name="Abt D.N."/>
            <person name="Adryan B."/>
            <person name="Aguade M."/>
            <person name="Akashi H."/>
            <person name="Anderson W.W."/>
            <person name="Aquadro C.F."/>
            <person name="Ardell D.H."/>
            <person name="Arguello R."/>
            <person name="Artieri C.G."/>
            <person name="Barbash D.A."/>
            <person name="Barker D."/>
            <person name="Barsanti P."/>
            <person name="Batterham P."/>
            <person name="Batzoglou S."/>
            <person name="Begun D."/>
            <person name="Bhutkar A."/>
            <person name="Blanco E."/>
            <person name="Bosak S.A."/>
            <person name="Bradley R.K."/>
            <person name="Brand A.D."/>
            <person name="Brent M.R."/>
            <person name="Brooks A.N."/>
            <person name="Brown R.H."/>
            <person name="Butlin R.K."/>
            <person name="Caggese C."/>
            <person name="Calvi B.R."/>
            <person name="Bernardo de Carvalho A."/>
            <person name="Caspi A."/>
            <person name="Castrezana S."/>
            <person name="Celniker S.E."/>
            <person name="Chang J.L."/>
            <person name="Chapple C."/>
            <person name="Chatterji S."/>
            <person name="Chinwalla A."/>
            <person name="Civetta A."/>
            <person name="Clifton S.W."/>
            <person name="Comeron J.M."/>
            <person name="Costello J.C."/>
            <person name="Coyne J.A."/>
            <person name="Daub J."/>
            <person name="David R.G."/>
            <person name="Delcher A.L."/>
            <person name="Delehaunty K."/>
            <person name="Do C.B."/>
            <person name="Ebling H."/>
            <person name="Edwards K."/>
            <person name="Eickbush T."/>
            <person name="Evans J.D."/>
            <person name="Filipski A."/>
            <person name="Findeiss S."/>
            <person name="Freyhult E."/>
            <person name="Fulton L."/>
            <person name="Fulton R."/>
            <person name="Garcia A.C."/>
            <person name="Gardiner A."/>
            <person name="Garfield D.A."/>
            <person name="Garvin B.E."/>
            <person name="Gibson G."/>
            <person name="Gilbert D."/>
            <person name="Gnerre S."/>
            <person name="Godfrey J."/>
            <person name="Good R."/>
            <person name="Gotea V."/>
            <person name="Gravely B."/>
            <person name="Greenberg A.J."/>
            <person name="Griffiths-Jones S."/>
            <person name="Gross S."/>
            <person name="Guigo R."/>
            <person name="Gustafson E.A."/>
            <person name="Haerty W."/>
            <person name="Hahn M.W."/>
            <person name="Halligan D.L."/>
            <person name="Halpern A.L."/>
            <person name="Halter G.M."/>
            <person name="Han M.V."/>
            <person name="Heger A."/>
            <person name="Hillier L."/>
            <person name="Hinrichs A.S."/>
            <person name="Holmes I."/>
            <person name="Hoskins R.A."/>
            <person name="Hubisz M.J."/>
            <person name="Hultmark D."/>
            <person name="Huntley M.A."/>
            <person name="Jaffe D.B."/>
            <person name="Jagadeeshan S."/>
            <person name="Jeck W.R."/>
            <person name="Johnson J."/>
            <person name="Jones C.D."/>
            <person name="Jordan W.C."/>
            <person name="Karpen G.H."/>
            <person name="Kataoka E."/>
            <person name="Keightley P.D."/>
            <person name="Kheradpour P."/>
            <person name="Kirkness E.F."/>
            <person name="Koerich L.B."/>
            <person name="Kristiansen K."/>
            <person name="Kudrna D."/>
            <person name="Kulathinal R.J."/>
            <person name="Kumar S."/>
            <person name="Kwok R."/>
            <person name="Lander E."/>
            <person name="Langley C.H."/>
            <person name="Lapoint R."/>
            <person name="Lazzaro B.P."/>
            <person name="Lee S.J."/>
            <person name="Levesque L."/>
            <person name="Li R."/>
            <person name="Lin C.F."/>
            <person name="Lin M.F."/>
            <person name="Lindblad-Toh K."/>
            <person name="Llopart A."/>
            <person name="Long M."/>
            <person name="Low L."/>
            <person name="Lozovsky E."/>
            <person name="Lu J."/>
            <person name="Luo M."/>
            <person name="Machado C.A."/>
            <person name="Makalowski W."/>
            <person name="Marzo M."/>
            <person name="Matsuda M."/>
            <person name="Matzkin L."/>
            <person name="McAllister B."/>
            <person name="McBride C.S."/>
            <person name="McKernan B."/>
            <person name="McKernan K."/>
            <person name="Mendez-Lago M."/>
            <person name="Minx P."/>
            <person name="Mollenhauer M.U."/>
            <person name="Montooth K."/>
            <person name="Mount S.M."/>
            <person name="Mu X."/>
            <person name="Myers E."/>
            <person name="Negre B."/>
            <person name="Newfeld S."/>
            <person name="Nielsen R."/>
            <person name="Noor M.A."/>
            <person name="O'Grady P."/>
            <person name="Pachter L."/>
            <person name="Papaceit M."/>
            <person name="Parisi M.J."/>
            <person name="Parisi M."/>
            <person name="Parts L."/>
            <person name="Pedersen J.S."/>
            <person name="Pesole G."/>
            <person name="Phillippy A.M."/>
            <person name="Ponting C.P."/>
            <person name="Pop M."/>
            <person name="Porcelli D."/>
            <person name="Powell J.R."/>
            <person name="Prohaska S."/>
            <person name="Pruitt K."/>
            <person name="Puig M."/>
            <person name="Quesneville H."/>
            <person name="Ram K.R."/>
            <person name="Rand D."/>
            <person name="Rasmussen M.D."/>
            <person name="Reed L.K."/>
            <person name="Reenan R."/>
            <person name="Reily A."/>
            <person name="Remington K.A."/>
            <person name="Rieger T.T."/>
            <person name="Ritchie M.G."/>
            <person name="Robin C."/>
            <person name="Rogers Y.H."/>
            <person name="Rohde C."/>
            <person name="Rozas J."/>
            <person name="Rubenfield M.J."/>
            <person name="Ruiz A."/>
            <person name="Russo S."/>
            <person name="Salzberg S.L."/>
            <person name="Sanchez-Gracia A."/>
            <person name="Saranga D.J."/>
            <person name="Sato H."/>
            <person name="Schaeffer S.W."/>
            <person name="Schatz M.C."/>
            <person name="Schlenke T."/>
            <person name="Schwartz R."/>
            <person name="Segarra C."/>
            <person name="Singh R.S."/>
            <person name="Sirot L."/>
            <person name="Sirota M."/>
            <person name="Sisneros N.B."/>
            <person name="Smith C.D."/>
            <person name="Smith T.F."/>
            <person name="Spieth J."/>
            <person name="Stage D.E."/>
            <person name="Stark A."/>
            <person name="Stephan W."/>
            <person name="Strausberg R.L."/>
            <person name="Strempel S."/>
            <person name="Sturgill D."/>
            <person name="Sutton G."/>
            <person name="Sutton G.G."/>
            <person name="Tao W."/>
            <person name="Teichmann S."/>
            <person name="Tobari Y.N."/>
            <person name="Tomimura Y."/>
            <person name="Tsolas J.M."/>
            <person name="Valente V.L."/>
            <person name="Venter E."/>
            <person name="Venter J.C."/>
            <person name="Vicario S."/>
            <person name="Vieira F.G."/>
            <person name="Vilella A.J."/>
            <person name="Villasante A."/>
            <person name="Walenz B."/>
            <person name="Wang J."/>
            <person name="Wasserman M."/>
            <person name="Watts T."/>
            <person name="Wilson D."/>
            <person name="Wilson R.K."/>
            <person name="Wing R.A."/>
            <person name="Wolfner M.F."/>
            <person name="Wong A."/>
            <person name="Wong G.K."/>
            <person name="Wu C.I."/>
            <person name="Wu G."/>
            <person name="Yamamoto D."/>
            <person name="Yang H.P."/>
            <person name="Yang S.P."/>
            <person name="Yorke J.A."/>
            <person name="Yoshida K."/>
            <person name="Zdobnov E."/>
            <person name="Zhang P."/>
            <person name="Zhang Y."/>
            <person name="Zimin A.V."/>
            <person name="Baldwin J."/>
            <person name="Abdouelleil A."/>
            <person name="Abdulkadir J."/>
            <person name="Abebe A."/>
            <person name="Abera B."/>
            <person name="Abreu J."/>
            <person name="Acer S.C."/>
            <person name="Aftuck L."/>
            <person name="Alexander A."/>
            <person name="An P."/>
            <person name="Anderson E."/>
            <person name="Anderson S."/>
            <person name="Arachi H."/>
            <person name="Azer M."/>
            <person name="Bachantsang P."/>
            <person name="Barry A."/>
            <person name="Bayul T."/>
            <person name="Berlin A."/>
            <person name="Bessette D."/>
            <person name="Bloom T."/>
            <person name="Blye J."/>
            <person name="Boguslavskiy L."/>
            <person name="Bonnet C."/>
            <person name="Boukhgalter B."/>
            <person name="Bourzgui I."/>
            <person name="Brown A."/>
            <person name="Cahill P."/>
            <person name="Channer S."/>
            <person name="Cheshatsang Y."/>
            <person name="Chuda L."/>
            <person name="Citroen M."/>
            <person name="Collymore A."/>
            <person name="Cooke P."/>
            <person name="Costello M."/>
            <person name="D'Aco K."/>
            <person name="Daza R."/>
            <person name="De Haan G."/>
            <person name="DeGray S."/>
            <person name="DeMaso C."/>
            <person name="Dhargay N."/>
            <person name="Dooley K."/>
            <person name="Dooley E."/>
            <person name="Doricent M."/>
            <person name="Dorje P."/>
            <person name="Dorjee K."/>
            <person name="Dupes A."/>
            <person name="Elong R."/>
            <person name="Falk J."/>
            <person name="Farina A."/>
            <person name="Faro S."/>
            <person name="Ferguson D."/>
            <person name="Fisher S."/>
            <person name="Foley C.D."/>
            <person name="Franke A."/>
            <person name="Friedrich D."/>
            <person name="Gadbois L."/>
            <person name="Gearin G."/>
            <person name="Gearin C.R."/>
            <person name="Giannoukos G."/>
            <person name="Goode T."/>
            <person name="Graham J."/>
            <person name="Grandbois E."/>
            <person name="Grewal S."/>
            <person name="Gyaltsen K."/>
            <person name="Hafez N."/>
            <person name="Hagos B."/>
            <person name="Hall J."/>
            <person name="Henson C."/>
            <person name="Hollinger A."/>
            <person name="Honan T."/>
            <person name="Huard M.D."/>
            <person name="Hughes L."/>
            <person name="Hurhula B."/>
            <person name="Husby M.E."/>
            <person name="Kamat A."/>
            <person name="Kanga B."/>
            <person name="Kashin S."/>
            <person name="Khazanovich D."/>
            <person name="Kisner P."/>
            <person name="Lance K."/>
            <person name="Lara M."/>
            <person name="Lee W."/>
            <person name="Lennon N."/>
            <person name="Letendre F."/>
            <person name="LeVine R."/>
            <person name="Lipovsky A."/>
            <person name="Liu X."/>
            <person name="Liu J."/>
            <person name="Liu S."/>
            <person name="Lokyitsang T."/>
            <person name="Lokyitsang Y."/>
            <person name="Lubonja R."/>
            <person name="Lui A."/>
            <person name="MacDonald P."/>
            <person name="Magnisalis V."/>
            <person name="Maru K."/>
            <person name="Matthews C."/>
            <person name="McCusker W."/>
            <person name="McDonough S."/>
            <person name="Mehta T."/>
            <person name="Meldrim J."/>
            <person name="Meneus L."/>
            <person name="Mihai O."/>
            <person name="Mihalev A."/>
            <person name="Mihova T."/>
            <person name="Mittelman R."/>
            <person name="Mlenga V."/>
            <person name="Montmayeur A."/>
            <person name="Mulrain L."/>
            <person name="Navidi A."/>
            <person name="Naylor J."/>
            <person name="Negash T."/>
            <person name="Nguyen T."/>
            <person name="Nguyen N."/>
            <person name="Nicol R."/>
            <person name="Norbu C."/>
            <person name="Norbu N."/>
            <person name="Novod N."/>
            <person name="O'Neill B."/>
            <person name="Osman S."/>
            <person name="Markiewicz E."/>
            <person name="Oyono O.L."/>
            <person name="Patti C."/>
            <person name="Phunkhang P."/>
            <person name="Pierre F."/>
            <person name="Priest M."/>
            <person name="Raghuraman S."/>
            <person name="Rege F."/>
            <person name="Reyes R."/>
            <person name="Rise C."/>
            <person name="Rogov P."/>
            <person name="Ross K."/>
            <person name="Ryan E."/>
            <person name="Settipalli S."/>
            <person name="Shea T."/>
            <person name="Sherpa N."/>
            <person name="Shi L."/>
            <person name="Shih D."/>
            <person name="Sparrow T."/>
            <person name="Spaulding J."/>
            <person name="Stalker J."/>
            <person name="Stange-Thomann N."/>
            <person name="Stavropoulos S."/>
            <person name="Stone C."/>
            <person name="Strader C."/>
            <person name="Tesfaye S."/>
            <person name="Thomson T."/>
            <person name="Thoulutsang Y."/>
            <person name="Thoulutsang D."/>
            <person name="Topham K."/>
            <person name="Topping I."/>
            <person name="Tsamla T."/>
            <person name="Vassiliev H."/>
            <person name="Vo A."/>
            <person name="Wangchuk T."/>
            <person name="Wangdi T."/>
            <person name="Weiand M."/>
            <person name="Wilkinson J."/>
            <person name="Wilson A."/>
            <person name="Yadav S."/>
            <person name="Young G."/>
            <person name="Yu Q."/>
            <person name="Zembek L."/>
            <person name="Zhong D."/>
            <person name="Zimmer A."/>
            <person name="Zwirko Z."/>
            <person name="Jaffe D.B."/>
            <person name="Alvarez P."/>
            <person name="Brockman W."/>
            <person name="Butler J."/>
            <person name="Chin C."/>
            <person name="Gnerre S."/>
            <person name="Grabherr M."/>
            <person name="Kleber M."/>
            <person name="Mauceli E."/>
            <person name="MacCallum I."/>
        </authorList>
    </citation>
    <scope>NUCLEOTIDE SEQUENCE [LARGE SCALE GENOMIC DNA]</scope>
    <source>
        <strain evidence="5">Tucson 14024-0371.13</strain>
    </source>
</reference>
<dbReference type="AlphaFoldDB" id="A0A0P9ABJ8"/>
<dbReference type="PANTHER" id="PTHR21686">
    <property type="entry name" value="DEOXYNUCLEOTIDYLTRANSFERASE TERMINAL-INTERACTING PROTEIN 2"/>
    <property type="match status" value="1"/>
</dbReference>
<sequence length="238" mass="28033">MFEACDDLENCKIEFFGLKLDSKDIDNAVKDMHICKKKITSQVEKNLHCQVEKASNSFEKSCRKQVSDFTNSSGVDENMRQKNMENNMNSTKRAIQPGFDQCKLLPTMSRRKQPIFNRVKRTKSMGSSWFDLPATEVTEEMNNELKIVQMRAVLNPKQFYKKNDLKILPKYFQIGTVQHSVIDHHKEKKTRISHKTLVDELLENETFQNFNKRKYKEVNERNNKYTKLKTLKKNLKKS</sequence>
<dbReference type="GO" id="GO:0005730">
    <property type="term" value="C:nucleolus"/>
    <property type="evidence" value="ECO:0007669"/>
    <property type="project" value="UniProtKB-SubCell"/>
</dbReference>
<evidence type="ECO:0000313" key="5">
    <source>
        <dbReference type="Proteomes" id="UP000007801"/>
    </source>
</evidence>
<name>A0A0P9ABJ8_DROAN</name>
<accession>A0A0P9ABJ8</accession>
<evidence type="ECO:0000256" key="2">
    <source>
        <dbReference type="ARBA" id="ARBA00023242"/>
    </source>
</evidence>
<dbReference type="GO" id="GO:0003723">
    <property type="term" value="F:RNA binding"/>
    <property type="evidence" value="ECO:0007669"/>
    <property type="project" value="TreeGrafter"/>
</dbReference>
<dbReference type="PANTHER" id="PTHR21686:SF12">
    <property type="entry name" value="DEOXYNUCLEOTIDYLTRANSFERASE TERMINAL-INTERACTING PROTEIN 2"/>
    <property type="match status" value="1"/>
</dbReference>
<proteinExistence type="predicted"/>
<dbReference type="InterPro" id="IPR039883">
    <property type="entry name" value="Fcf2/DNTTIP2"/>
</dbReference>
<dbReference type="OrthoDB" id="427886at2759"/>
<dbReference type="SMR" id="A0A0P9ABJ8"/>
<feature type="non-terminal residue" evidence="4">
    <location>
        <position position="238"/>
    </location>
</feature>
<dbReference type="Pfam" id="PF08698">
    <property type="entry name" value="Fcf2"/>
    <property type="match status" value="1"/>
</dbReference>
<dbReference type="EMBL" id="CH902638">
    <property type="protein sequence ID" value="KPU75586.1"/>
    <property type="molecule type" value="Genomic_DNA"/>
</dbReference>
<evidence type="ECO:0000259" key="3">
    <source>
        <dbReference type="Pfam" id="PF08698"/>
    </source>
</evidence>
<comment type="subcellular location">
    <subcellularLocation>
        <location evidence="1">Nucleus</location>
        <location evidence="1">Nucleolus</location>
    </subcellularLocation>
</comment>
<protein>
    <recommendedName>
        <fullName evidence="3">Fcf2 pre-rRNA processing C-terminal domain-containing protein</fullName>
    </recommendedName>
</protein>
<dbReference type="FunCoup" id="A0A0P9ABJ8">
    <property type="interactions" value="690"/>
</dbReference>
<dbReference type="InParanoid" id="A0A0P9ABJ8"/>
<feature type="domain" description="Fcf2 pre-rRNA processing C-terminal" evidence="3">
    <location>
        <begin position="122"/>
        <end position="214"/>
    </location>
</feature>
<organism evidence="4 5">
    <name type="scientific">Drosophila ananassae</name>
    <name type="common">Fruit fly</name>
    <dbReference type="NCBI Taxonomy" id="7217"/>
    <lineage>
        <taxon>Eukaryota</taxon>
        <taxon>Metazoa</taxon>
        <taxon>Ecdysozoa</taxon>
        <taxon>Arthropoda</taxon>
        <taxon>Hexapoda</taxon>
        <taxon>Insecta</taxon>
        <taxon>Pterygota</taxon>
        <taxon>Neoptera</taxon>
        <taxon>Endopterygota</taxon>
        <taxon>Diptera</taxon>
        <taxon>Brachycera</taxon>
        <taxon>Muscomorpha</taxon>
        <taxon>Ephydroidea</taxon>
        <taxon>Drosophilidae</taxon>
        <taxon>Drosophila</taxon>
        <taxon>Sophophora</taxon>
    </lineage>
</organism>
<dbReference type="GO" id="GO:0006396">
    <property type="term" value="P:RNA processing"/>
    <property type="evidence" value="ECO:0007669"/>
    <property type="project" value="TreeGrafter"/>
</dbReference>